<name>A0A060UUF4_9PROT</name>
<protein>
    <submittedName>
        <fullName evidence="2">Uncharacterized protein</fullName>
    </submittedName>
</protein>
<reference evidence="3 4" key="3">
    <citation type="submission" date="2017-03" db="EMBL/GenBank/DDBJ databases">
        <authorList>
            <person name="Regsiter A."/>
            <person name="William W."/>
        </authorList>
    </citation>
    <scope>NUCLEOTIDE SEQUENCE [LARGE SCALE GENOMIC DNA]</scope>
    <source>
        <strain evidence="3">PRJEB5721</strain>
    </source>
</reference>
<proteinExistence type="predicted"/>
<evidence type="ECO:0000256" key="1">
    <source>
        <dbReference type="SAM" id="MobiDB-lite"/>
    </source>
</evidence>
<dbReference type="EMBL" id="LT841305">
    <property type="protein sequence ID" value="SMH64169.1"/>
    <property type="molecule type" value="Genomic_DNA"/>
</dbReference>
<feature type="region of interest" description="Disordered" evidence="1">
    <location>
        <begin position="29"/>
        <end position="63"/>
    </location>
</feature>
<evidence type="ECO:0000313" key="4">
    <source>
        <dbReference type="Proteomes" id="UP000193925"/>
    </source>
</evidence>
<sequence>MVVPFFVVRFACPTGYATLCVFALESLRGSGQSKPAPAIKPLSRALNAQPGKKPPGPPLRFIK</sequence>
<evidence type="ECO:0000313" key="2">
    <source>
        <dbReference type="EMBL" id="CDQ10209.1"/>
    </source>
</evidence>
<evidence type="ECO:0000313" key="3">
    <source>
        <dbReference type="EMBL" id="SMH64169.1"/>
    </source>
</evidence>
<gene>
    <name evidence="3" type="ORF">AFERRI_10202</name>
    <name evidence="2" type="ORF">AFERRI_40161</name>
</gene>
<reference evidence="2" key="2">
    <citation type="submission" date="2014-07" db="EMBL/GenBank/DDBJ databases">
        <title>Initial genome analysis of the psychrotolerant acidophile Acidithiobacillus ferrivorans CF27: insights into iron and sulfur oxidation pathways and into biofilm formation.</title>
        <authorList>
            <person name="Talla E."/>
            <person name="Hedrich S."/>
            <person name="Mangenot S."/>
            <person name="Ji B."/>
            <person name="Johnson D.B."/>
            <person name="Barbe V."/>
            <person name="Bonnefoy V."/>
        </authorList>
    </citation>
    <scope>NUCLEOTIDE SEQUENCE [LARGE SCALE GENOMIC DNA]</scope>
    <source>
        <strain evidence="2">CF27</strain>
    </source>
</reference>
<keyword evidence="4" id="KW-1185">Reference proteome</keyword>
<dbReference type="AlphaFoldDB" id="A0A060UUF4"/>
<feature type="compositionally biased region" description="Pro residues" evidence="1">
    <location>
        <begin position="52"/>
        <end position="63"/>
    </location>
</feature>
<reference evidence="2" key="1">
    <citation type="submission" date="2014-03" db="EMBL/GenBank/DDBJ databases">
        <authorList>
            <person name="Genoscope - CEA"/>
        </authorList>
    </citation>
    <scope>NUCLEOTIDE SEQUENCE [LARGE SCALE GENOMIC DNA]</scope>
    <source>
        <strain evidence="2">CF27</strain>
    </source>
</reference>
<dbReference type="Proteomes" id="UP000193925">
    <property type="component" value="Chromosome AFERRI"/>
</dbReference>
<organism evidence="2">
    <name type="scientific">Acidithiobacillus ferrivorans</name>
    <dbReference type="NCBI Taxonomy" id="160808"/>
    <lineage>
        <taxon>Bacteria</taxon>
        <taxon>Pseudomonadati</taxon>
        <taxon>Pseudomonadota</taxon>
        <taxon>Acidithiobacillia</taxon>
        <taxon>Acidithiobacillales</taxon>
        <taxon>Acidithiobacillaceae</taxon>
        <taxon>Acidithiobacillus</taxon>
    </lineage>
</organism>
<dbReference type="EMBL" id="CCCS020000034">
    <property type="protein sequence ID" value="CDQ10209.1"/>
    <property type="molecule type" value="Genomic_DNA"/>
</dbReference>
<accession>A0A060UUF4</accession>